<gene>
    <name evidence="4" type="ORF">QNI16_20475</name>
</gene>
<dbReference type="EMBL" id="JASJOS010000009">
    <property type="protein sequence ID" value="MDJ1482889.1"/>
    <property type="molecule type" value="Genomic_DNA"/>
</dbReference>
<organism evidence="4 5">
    <name type="scientific">Xanthocytophaga flava</name>
    <dbReference type="NCBI Taxonomy" id="3048013"/>
    <lineage>
        <taxon>Bacteria</taxon>
        <taxon>Pseudomonadati</taxon>
        <taxon>Bacteroidota</taxon>
        <taxon>Cytophagia</taxon>
        <taxon>Cytophagales</taxon>
        <taxon>Rhodocytophagaceae</taxon>
        <taxon>Xanthocytophaga</taxon>
    </lineage>
</organism>
<dbReference type="InterPro" id="IPR020904">
    <property type="entry name" value="Sc_DH/Rdtase_CS"/>
</dbReference>
<evidence type="ECO:0000313" key="5">
    <source>
        <dbReference type="Proteomes" id="UP001241110"/>
    </source>
</evidence>
<dbReference type="SUPFAM" id="SSF51735">
    <property type="entry name" value="NAD(P)-binding Rossmann-fold domains"/>
    <property type="match status" value="1"/>
</dbReference>
<dbReference type="InterPro" id="IPR036291">
    <property type="entry name" value="NAD(P)-bd_dom_sf"/>
</dbReference>
<evidence type="ECO:0000256" key="1">
    <source>
        <dbReference type="ARBA" id="ARBA00006484"/>
    </source>
</evidence>
<keyword evidence="2 4" id="KW-0560">Oxidoreductase</keyword>
<dbReference type="Proteomes" id="UP001241110">
    <property type="component" value="Unassembled WGS sequence"/>
</dbReference>
<comment type="caution">
    <text evidence="4">The sequence shown here is derived from an EMBL/GenBank/DDBJ whole genome shotgun (WGS) entry which is preliminary data.</text>
</comment>
<dbReference type="PRINTS" id="PR00080">
    <property type="entry name" value="SDRFAMILY"/>
</dbReference>
<dbReference type="AlphaFoldDB" id="A0AAE3QU81"/>
<comment type="similarity">
    <text evidence="1 3">Belongs to the short-chain dehydrogenases/reductases (SDR) family.</text>
</comment>
<evidence type="ECO:0000313" key="4">
    <source>
        <dbReference type="EMBL" id="MDJ1482889.1"/>
    </source>
</evidence>
<dbReference type="Gene3D" id="3.40.50.720">
    <property type="entry name" value="NAD(P)-binding Rossmann-like Domain"/>
    <property type="match status" value="1"/>
</dbReference>
<dbReference type="InterPro" id="IPR051911">
    <property type="entry name" value="SDR_oxidoreductase"/>
</dbReference>
<dbReference type="RefSeq" id="WP_313982287.1">
    <property type="nucleotide sequence ID" value="NZ_JASJOS010000009.1"/>
</dbReference>
<dbReference type="Pfam" id="PF00106">
    <property type="entry name" value="adh_short"/>
    <property type="match status" value="1"/>
</dbReference>
<evidence type="ECO:0000256" key="3">
    <source>
        <dbReference type="RuleBase" id="RU000363"/>
    </source>
</evidence>
<accession>A0AAE3QU81</accession>
<dbReference type="PROSITE" id="PS00061">
    <property type="entry name" value="ADH_SHORT"/>
    <property type="match status" value="1"/>
</dbReference>
<proteinExistence type="inferred from homology"/>
<dbReference type="CDD" id="cd05374">
    <property type="entry name" value="17beta-HSD-like_SDR_c"/>
    <property type="match status" value="1"/>
</dbReference>
<dbReference type="GO" id="GO:0016491">
    <property type="term" value="F:oxidoreductase activity"/>
    <property type="evidence" value="ECO:0007669"/>
    <property type="project" value="UniProtKB-KW"/>
</dbReference>
<dbReference type="PANTHER" id="PTHR43976:SF16">
    <property type="entry name" value="SHORT-CHAIN DEHYDROGENASE_REDUCTASE FAMILY PROTEIN"/>
    <property type="match status" value="1"/>
</dbReference>
<sequence>MKKTVLITGTSSGFGRETAKLFQQNGWNVIASMRSPEKEQELRNLDNVLVTQLDVQDSQSIEDSIKAGVDKFGTIDVLVNNAGYGLMGVFESATREQIQKQFDVNVFGMMEVTQAVLPYLRKNGKGSIINISSFGGMIGFPFTSLYASSKFAVEGFSEALSHELVKLNIAVKIIEPGGVHTNFRNGLDLIKNEIPEYNPIMGSFFSRYATPTEHLAKATPEDVALTIYKAAIDESTQLRYVVGEDAQLYIDTKWKNSEEKFIQSVRDFFLN</sequence>
<evidence type="ECO:0000256" key="2">
    <source>
        <dbReference type="ARBA" id="ARBA00023002"/>
    </source>
</evidence>
<name>A0AAE3QU81_9BACT</name>
<reference evidence="4" key="1">
    <citation type="submission" date="2023-05" db="EMBL/GenBank/DDBJ databases">
        <authorList>
            <person name="Zhang X."/>
        </authorList>
    </citation>
    <scope>NUCLEOTIDE SEQUENCE</scope>
    <source>
        <strain evidence="4">YF14B1</strain>
    </source>
</reference>
<dbReference type="EC" id="1.1.-.-" evidence="4"/>
<dbReference type="InterPro" id="IPR002347">
    <property type="entry name" value="SDR_fam"/>
</dbReference>
<protein>
    <submittedName>
        <fullName evidence="4">SDR family oxidoreductase</fullName>
        <ecNumber evidence="4">1.1.-.-</ecNumber>
    </submittedName>
</protein>
<dbReference type="PANTHER" id="PTHR43976">
    <property type="entry name" value="SHORT CHAIN DEHYDROGENASE"/>
    <property type="match status" value="1"/>
</dbReference>
<dbReference type="PRINTS" id="PR00081">
    <property type="entry name" value="GDHRDH"/>
</dbReference>